<evidence type="ECO:0000256" key="9">
    <source>
        <dbReference type="ARBA" id="ARBA00022989"/>
    </source>
</evidence>
<keyword evidence="8" id="KW-0067">ATP-binding</keyword>
<keyword evidence="9 12" id="KW-1133">Transmembrane helix</keyword>
<protein>
    <recommendedName>
        <fullName evidence="14">Leucine-rich repeat-containing N-terminal plant-type domain-containing protein</fullName>
    </recommendedName>
</protein>
<dbReference type="Pfam" id="PF13855">
    <property type="entry name" value="LRR_8"/>
    <property type="match status" value="1"/>
</dbReference>
<dbReference type="SUPFAM" id="SSF52058">
    <property type="entry name" value="L domain-like"/>
    <property type="match status" value="1"/>
</dbReference>
<feature type="chain" id="PRO_5042949894" description="Leucine-rich repeat-containing N-terminal plant-type domain-containing protein" evidence="13">
    <location>
        <begin position="27"/>
        <end position="257"/>
    </location>
</feature>
<evidence type="ECO:0000256" key="6">
    <source>
        <dbReference type="ARBA" id="ARBA00022737"/>
    </source>
</evidence>
<evidence type="ECO:0000256" key="10">
    <source>
        <dbReference type="ARBA" id="ARBA00023136"/>
    </source>
</evidence>
<comment type="subcellular location">
    <subcellularLocation>
        <location evidence="1">Membrane</location>
        <topology evidence="1">Single-pass type I membrane protein</topology>
    </subcellularLocation>
</comment>
<evidence type="ECO:0000313" key="16">
    <source>
        <dbReference type="Proteomes" id="UP001386955"/>
    </source>
</evidence>
<evidence type="ECO:0000256" key="5">
    <source>
        <dbReference type="ARBA" id="ARBA00022729"/>
    </source>
</evidence>
<dbReference type="PANTHER" id="PTHR48056:SF81">
    <property type="entry name" value="RECEPTOR PROTEIN-TYROSINE KINASE CEPR1"/>
    <property type="match status" value="1"/>
</dbReference>
<evidence type="ECO:0000256" key="13">
    <source>
        <dbReference type="SAM" id="SignalP"/>
    </source>
</evidence>
<keyword evidence="11" id="KW-0325">Glycoprotein</keyword>
<keyword evidence="3" id="KW-0433">Leucine-rich repeat</keyword>
<dbReference type="GO" id="GO:0016020">
    <property type="term" value="C:membrane"/>
    <property type="evidence" value="ECO:0007669"/>
    <property type="project" value="UniProtKB-SubCell"/>
</dbReference>
<dbReference type="Pfam" id="PF00560">
    <property type="entry name" value="LRR_1"/>
    <property type="match status" value="1"/>
</dbReference>
<dbReference type="Gene3D" id="3.80.10.10">
    <property type="entry name" value="Ribonuclease Inhibitor"/>
    <property type="match status" value="1"/>
</dbReference>
<keyword evidence="4 12" id="KW-0812">Transmembrane</keyword>
<evidence type="ECO:0000256" key="1">
    <source>
        <dbReference type="ARBA" id="ARBA00004479"/>
    </source>
</evidence>
<evidence type="ECO:0000256" key="8">
    <source>
        <dbReference type="ARBA" id="ARBA00022840"/>
    </source>
</evidence>
<evidence type="ECO:0000313" key="15">
    <source>
        <dbReference type="EMBL" id="KAK7381334.1"/>
    </source>
</evidence>
<dbReference type="EMBL" id="JAYMYS010000009">
    <property type="protein sequence ID" value="KAK7381334.1"/>
    <property type="molecule type" value="Genomic_DNA"/>
</dbReference>
<evidence type="ECO:0000259" key="14">
    <source>
        <dbReference type="Pfam" id="PF08263"/>
    </source>
</evidence>
<dbReference type="Pfam" id="PF08263">
    <property type="entry name" value="LRRNT_2"/>
    <property type="match status" value="1"/>
</dbReference>
<dbReference type="GO" id="GO:0005524">
    <property type="term" value="F:ATP binding"/>
    <property type="evidence" value="ECO:0007669"/>
    <property type="project" value="UniProtKB-KW"/>
</dbReference>
<comment type="caution">
    <text evidence="15">The sequence shown here is derived from an EMBL/GenBank/DDBJ whole genome shotgun (WGS) entry which is preliminary data.</text>
</comment>
<dbReference type="InterPro" id="IPR050647">
    <property type="entry name" value="Plant_LRR-RLKs"/>
</dbReference>
<dbReference type="PANTHER" id="PTHR48056">
    <property type="entry name" value="LRR RECEPTOR-LIKE SERINE/THREONINE-PROTEIN KINASE-RELATED"/>
    <property type="match status" value="1"/>
</dbReference>
<name>A0AAN9RQG0_PSOTE</name>
<reference evidence="15 16" key="1">
    <citation type="submission" date="2024-01" db="EMBL/GenBank/DDBJ databases">
        <title>The genomes of 5 underutilized Papilionoideae crops provide insights into root nodulation and disease resistanc.</title>
        <authorList>
            <person name="Jiang F."/>
        </authorList>
    </citation>
    <scope>NUCLEOTIDE SEQUENCE [LARGE SCALE GENOMIC DNA]</scope>
    <source>
        <strain evidence="15">DUOXIRENSHENG_FW03</strain>
        <tissue evidence="15">Leaves</tissue>
    </source>
</reference>
<keyword evidence="5 13" id="KW-0732">Signal</keyword>
<dbReference type="AlphaFoldDB" id="A0AAN9RQG0"/>
<evidence type="ECO:0000256" key="4">
    <source>
        <dbReference type="ARBA" id="ARBA00022692"/>
    </source>
</evidence>
<feature type="domain" description="Leucine-rich repeat-containing N-terminal plant-type" evidence="14">
    <location>
        <begin position="29"/>
        <end position="71"/>
    </location>
</feature>
<keyword evidence="10 12" id="KW-0472">Membrane</keyword>
<accession>A0AAN9RQG0</accession>
<organism evidence="15 16">
    <name type="scientific">Psophocarpus tetragonolobus</name>
    <name type="common">Winged bean</name>
    <name type="synonym">Dolichos tetragonolobus</name>
    <dbReference type="NCBI Taxonomy" id="3891"/>
    <lineage>
        <taxon>Eukaryota</taxon>
        <taxon>Viridiplantae</taxon>
        <taxon>Streptophyta</taxon>
        <taxon>Embryophyta</taxon>
        <taxon>Tracheophyta</taxon>
        <taxon>Spermatophyta</taxon>
        <taxon>Magnoliopsida</taxon>
        <taxon>eudicotyledons</taxon>
        <taxon>Gunneridae</taxon>
        <taxon>Pentapetalae</taxon>
        <taxon>rosids</taxon>
        <taxon>fabids</taxon>
        <taxon>Fabales</taxon>
        <taxon>Fabaceae</taxon>
        <taxon>Papilionoideae</taxon>
        <taxon>50 kb inversion clade</taxon>
        <taxon>NPAAA clade</taxon>
        <taxon>indigoferoid/millettioid clade</taxon>
        <taxon>Phaseoleae</taxon>
        <taxon>Psophocarpus</taxon>
    </lineage>
</organism>
<feature type="signal peptide" evidence="13">
    <location>
        <begin position="1"/>
        <end position="26"/>
    </location>
</feature>
<proteinExistence type="inferred from homology"/>
<dbReference type="InterPro" id="IPR013210">
    <property type="entry name" value="LRR_N_plant-typ"/>
</dbReference>
<dbReference type="Proteomes" id="UP001386955">
    <property type="component" value="Unassembled WGS sequence"/>
</dbReference>
<dbReference type="FunFam" id="3.80.10.10:FF:000275">
    <property type="entry name" value="Leucine-rich repeat receptor-like protein kinase"/>
    <property type="match status" value="1"/>
</dbReference>
<sequence>MDGSNAFSSWFLLLSLLGLQLLFVSSQVEDDVKCLGGIKETLKDPQNRLSNWRFDNKTAGFICDFVGVSCWSMRENRVLGLDLQDFKLLGGIPEALKYCGKSLQRLNLSSNYLTSEIPQEMCNWMPFLVSIDLSSNELSGSIPPTIVNCSYLNELNLSNNKLSGSIPTEFDSLKRLKKFSVANNKLSGRIPECFNGFDREGFEGNRGLFGGPLETKGGWMSKKNVGIIVAAGVGGAATSLLLSFGLWWCCSNQHGKV</sequence>
<comment type="similarity">
    <text evidence="2">Belongs to the RLP family.</text>
</comment>
<dbReference type="InterPro" id="IPR032675">
    <property type="entry name" value="LRR_dom_sf"/>
</dbReference>
<evidence type="ECO:0000256" key="11">
    <source>
        <dbReference type="ARBA" id="ARBA00023180"/>
    </source>
</evidence>
<dbReference type="InterPro" id="IPR001611">
    <property type="entry name" value="Leu-rich_rpt"/>
</dbReference>
<keyword evidence="7" id="KW-0547">Nucleotide-binding</keyword>
<evidence type="ECO:0000256" key="3">
    <source>
        <dbReference type="ARBA" id="ARBA00022614"/>
    </source>
</evidence>
<evidence type="ECO:0000256" key="2">
    <source>
        <dbReference type="ARBA" id="ARBA00009592"/>
    </source>
</evidence>
<evidence type="ECO:0000256" key="12">
    <source>
        <dbReference type="SAM" id="Phobius"/>
    </source>
</evidence>
<feature type="transmembrane region" description="Helical" evidence="12">
    <location>
        <begin position="225"/>
        <end position="249"/>
    </location>
</feature>
<keyword evidence="16" id="KW-1185">Reference proteome</keyword>
<keyword evidence="6" id="KW-0677">Repeat</keyword>
<gene>
    <name evidence="15" type="ORF">VNO78_33956</name>
</gene>
<evidence type="ECO:0000256" key="7">
    <source>
        <dbReference type="ARBA" id="ARBA00022741"/>
    </source>
</evidence>